<proteinExistence type="predicted"/>
<dbReference type="InterPro" id="IPR034660">
    <property type="entry name" value="DinB/YfiT-like"/>
</dbReference>
<dbReference type="GO" id="GO:0046872">
    <property type="term" value="F:metal ion binding"/>
    <property type="evidence" value="ECO:0007669"/>
    <property type="project" value="InterPro"/>
</dbReference>
<dbReference type="EMBL" id="FMZE01000002">
    <property type="protein sequence ID" value="SDC50344.1"/>
    <property type="molecule type" value="Genomic_DNA"/>
</dbReference>
<name>A0A222VLB4_9PSEU</name>
<gene>
    <name evidence="1" type="ORF">SAMN05421630_102347</name>
</gene>
<dbReference type="SUPFAM" id="SSF109854">
    <property type="entry name" value="DinB/YfiT-like putative metalloenzymes"/>
    <property type="match status" value="1"/>
</dbReference>
<evidence type="ECO:0000313" key="2">
    <source>
        <dbReference type="Proteomes" id="UP000199494"/>
    </source>
</evidence>
<dbReference type="RefSeq" id="WP_091799915.1">
    <property type="nucleotide sequence ID" value="NZ_CP016353.1"/>
</dbReference>
<dbReference type="AlphaFoldDB" id="A0A222VLB4"/>
<evidence type="ECO:0000313" key="1">
    <source>
        <dbReference type="EMBL" id="SDC50344.1"/>
    </source>
</evidence>
<accession>A0A222VLB4</accession>
<protein>
    <submittedName>
        <fullName evidence="1">TIGR03083 family protein</fullName>
    </submittedName>
</protein>
<sequence>MKPEALTATTEFCTAFLGEHLSADWSATAPDMEWPARSIVAHIGNTLLWYAFDFTAGDAELSTTDTTVRADGEPGQLVRTVTTAAALLGAAVTVADPSARGWHPYGLADASGFVAMGCDELLIHTEDVARGLGVPFTPPDDLAEPVLRRLFPWAPSDAESWPALRWANGRTALPGRERLTRWWWHCAPLSEWDGTTSPM</sequence>
<keyword evidence="2" id="KW-1185">Reference proteome</keyword>
<dbReference type="InterPro" id="IPR024344">
    <property type="entry name" value="MDMPI_metal-binding"/>
</dbReference>
<dbReference type="OrthoDB" id="4453346at2"/>
<dbReference type="Pfam" id="PF11716">
    <property type="entry name" value="MDMPI_N"/>
    <property type="match status" value="1"/>
</dbReference>
<organism evidence="1 2">
    <name type="scientific">Prauserella marina</name>
    <dbReference type="NCBI Taxonomy" id="530584"/>
    <lineage>
        <taxon>Bacteria</taxon>
        <taxon>Bacillati</taxon>
        <taxon>Actinomycetota</taxon>
        <taxon>Actinomycetes</taxon>
        <taxon>Pseudonocardiales</taxon>
        <taxon>Pseudonocardiaceae</taxon>
        <taxon>Prauserella</taxon>
    </lineage>
</organism>
<dbReference type="Proteomes" id="UP000199494">
    <property type="component" value="Unassembled WGS sequence"/>
</dbReference>
<dbReference type="KEGG" id="pmad:BAY61_06705"/>
<reference evidence="1 2" key="1">
    <citation type="submission" date="2016-10" db="EMBL/GenBank/DDBJ databases">
        <authorList>
            <person name="de Groot N.N."/>
        </authorList>
    </citation>
    <scope>NUCLEOTIDE SEQUENCE [LARGE SCALE GENOMIC DNA]</scope>
    <source>
        <strain evidence="1 2">CGMCC 4.5506</strain>
    </source>
</reference>
<dbReference type="STRING" id="530584.SAMN05421630_102347"/>